<comment type="caution">
    <text evidence="2">The sequence shown here is derived from an EMBL/GenBank/DDBJ whole genome shotgun (WGS) entry which is preliminary data.</text>
</comment>
<evidence type="ECO:0000313" key="2">
    <source>
        <dbReference type="EMBL" id="NKY96742.1"/>
    </source>
</evidence>
<feature type="domain" description="Roadblock/LAMTOR2" evidence="1">
    <location>
        <begin position="1"/>
        <end position="78"/>
    </location>
</feature>
<dbReference type="AlphaFoldDB" id="A0A7X6RP25"/>
<organism evidence="2 3">
    <name type="scientific">Nocardiopsis alborubida</name>
    <dbReference type="NCBI Taxonomy" id="146802"/>
    <lineage>
        <taxon>Bacteria</taxon>
        <taxon>Bacillati</taxon>
        <taxon>Actinomycetota</taxon>
        <taxon>Actinomycetes</taxon>
        <taxon>Streptosporangiales</taxon>
        <taxon>Nocardiopsidaceae</taxon>
        <taxon>Nocardiopsis</taxon>
    </lineage>
</organism>
<proteinExistence type="predicted"/>
<dbReference type="PANTHER" id="PTHR36222">
    <property type="entry name" value="SERINE PROTEASE INHIBITOR RV3364C"/>
    <property type="match status" value="1"/>
</dbReference>
<dbReference type="InterPro" id="IPR004942">
    <property type="entry name" value="Roadblock/LAMTOR2_dom"/>
</dbReference>
<dbReference type="SUPFAM" id="SSF103196">
    <property type="entry name" value="Roadblock/LC7 domain"/>
    <property type="match status" value="1"/>
</dbReference>
<evidence type="ECO:0000313" key="3">
    <source>
        <dbReference type="Proteomes" id="UP000553209"/>
    </source>
</evidence>
<dbReference type="EMBL" id="JAAXPG010000002">
    <property type="protein sequence ID" value="NKY96742.1"/>
    <property type="molecule type" value="Genomic_DNA"/>
</dbReference>
<evidence type="ECO:0000259" key="1">
    <source>
        <dbReference type="SMART" id="SM00960"/>
    </source>
</evidence>
<dbReference type="SMART" id="SM00960">
    <property type="entry name" value="Robl_LC7"/>
    <property type="match status" value="1"/>
</dbReference>
<sequence length="120" mass="12892">MEGALVFTRDGLIRAFSSTMPLEDAERWSAIASQLFSMAGSFARYAQRGTVEQLLLRMSDAFLLVMEATPASGLVLLASRDTQLKQAAFDATRLVENLQDALPQELSSKVGAPLLTGVAA</sequence>
<dbReference type="PANTHER" id="PTHR36222:SF1">
    <property type="entry name" value="SERINE PROTEASE INHIBITOR RV3364C"/>
    <property type="match status" value="1"/>
</dbReference>
<name>A0A7X6RP25_9ACTN</name>
<protein>
    <recommendedName>
        <fullName evidence="1">Roadblock/LAMTOR2 domain-containing protein</fullName>
    </recommendedName>
</protein>
<dbReference type="Proteomes" id="UP000553209">
    <property type="component" value="Unassembled WGS sequence"/>
</dbReference>
<dbReference type="Pfam" id="PF03259">
    <property type="entry name" value="Robl_LC7"/>
    <property type="match status" value="1"/>
</dbReference>
<dbReference type="Gene3D" id="3.30.450.30">
    <property type="entry name" value="Dynein light chain 2a, cytoplasmic"/>
    <property type="match status" value="1"/>
</dbReference>
<reference evidence="2 3" key="1">
    <citation type="submission" date="2020-04" db="EMBL/GenBank/DDBJ databases">
        <title>MicrobeNet Type strains.</title>
        <authorList>
            <person name="Nicholson A.C."/>
        </authorList>
    </citation>
    <scope>NUCLEOTIDE SEQUENCE [LARGE SCALE GENOMIC DNA]</scope>
    <source>
        <strain evidence="2 3">ATCC 23612</strain>
    </source>
</reference>
<dbReference type="InterPro" id="IPR053141">
    <property type="entry name" value="Mycobact_SerProt_Inhib_Rv3364c"/>
</dbReference>
<keyword evidence="3" id="KW-1185">Reference proteome</keyword>
<accession>A0A7X6RP25</accession>
<gene>
    <name evidence="2" type="ORF">HGB44_03495</name>
</gene>